<organism evidence="10 11">
    <name type="scientific">Coleophoma cylindrospora</name>
    <dbReference type="NCBI Taxonomy" id="1849047"/>
    <lineage>
        <taxon>Eukaryota</taxon>
        <taxon>Fungi</taxon>
        <taxon>Dikarya</taxon>
        <taxon>Ascomycota</taxon>
        <taxon>Pezizomycotina</taxon>
        <taxon>Leotiomycetes</taxon>
        <taxon>Helotiales</taxon>
        <taxon>Dermateaceae</taxon>
        <taxon>Coleophoma</taxon>
    </lineage>
</organism>
<dbReference type="STRING" id="1849047.A0A3D8QKS6"/>
<keyword evidence="11" id="KW-1185">Reference proteome</keyword>
<evidence type="ECO:0000256" key="7">
    <source>
        <dbReference type="ARBA" id="ARBA00032014"/>
    </source>
</evidence>
<evidence type="ECO:0000313" key="10">
    <source>
        <dbReference type="EMBL" id="RDW62250.1"/>
    </source>
</evidence>
<evidence type="ECO:0000256" key="1">
    <source>
        <dbReference type="ARBA" id="ARBA00004123"/>
    </source>
</evidence>
<protein>
    <recommendedName>
        <fullName evidence="3 8">Mediator of RNA polymerase II transcription subunit 17</fullName>
    </recommendedName>
    <alternativeName>
        <fullName evidence="7 8">Mediator complex subunit 17</fullName>
    </alternativeName>
</protein>
<dbReference type="GO" id="GO:0006357">
    <property type="term" value="P:regulation of transcription by RNA polymerase II"/>
    <property type="evidence" value="ECO:0007669"/>
    <property type="project" value="InterPro"/>
</dbReference>
<evidence type="ECO:0000256" key="4">
    <source>
        <dbReference type="ARBA" id="ARBA00023015"/>
    </source>
</evidence>
<dbReference type="InterPro" id="IPR019313">
    <property type="entry name" value="Mediator_Med17"/>
</dbReference>
<sequence>MGSIPDQFPISLRAWPSEENSVNALPSLISRINFERGDFRNVSEESLREEIRQIEAGTGANAEDDGSSDEEEEQPDRLKELMTAREEMVMQIEQAHTATIFALDFVSLLLSKDTPVQASSSISPIIRDAVGMGTLGADKVQASRVSEAQKQDNMRIAKGWKIQNINKSVESILASATRLEKEIESETKYWEQVLAVSEQGWAVCRLPQERHTLGVRFGFSEAAPTFRNRSLAALRRNPDGSVYLDQGVISSGPQQLRVRIRTNGVETGETSLASAVPADAAIEDFILQARNTIFNEELWQELNRESRTLASYGVRAHETMITCPISPSKTMVLDLVPMEEATSAKSGADNNLAEGLSLVLKILLGYTHRKNHRRRIKPQPPISALKRPNPPYDLLRPIITRLSHQDSLSSLNRLFSSICRTLQSTGLTPTPSYTITTTSAGTSNELTAAENIIMTLLDRLEVTTTLTITPSLTLTIKSRTAQYLVGNPHQGGMAGTIHLPSIPTPSPLPETFKVPPNLHNFEEVKDFVYWVVSCGLATAFVAENGDETSIEAAGKLGWYATSQANVLRKSFEGKGRSKQLCFDVKEGEILEVRWEWLNGADTGKATRKLMPGEGLYDWRCKSPHVNGEIEEVVKSLDDVVEEAGKWIVAKNDSIGD</sequence>
<dbReference type="GO" id="GO:0016592">
    <property type="term" value="C:mediator complex"/>
    <property type="evidence" value="ECO:0007669"/>
    <property type="project" value="InterPro"/>
</dbReference>
<keyword evidence="8" id="KW-0010">Activator</keyword>
<evidence type="ECO:0000256" key="8">
    <source>
        <dbReference type="RuleBase" id="RU364140"/>
    </source>
</evidence>
<comment type="function">
    <text evidence="8">Component of the Mediator complex, a coactivator involved in the regulated transcription of nearly all RNA polymerase II-dependent genes. Mediator functions as a bridge to convey information from gene-specific regulatory proteins to the basal RNA polymerase II transcription machinery. Mediator is recruited to promoters by direct interactions with regulatory proteins and serves as a scaffold for the assembly of a functional preinitiation complex with RNA polymerase II and the general transcription factors.</text>
</comment>
<comment type="caution">
    <text evidence="10">The sequence shown here is derived from an EMBL/GenBank/DDBJ whole genome shotgun (WGS) entry which is preliminary data.</text>
</comment>
<dbReference type="EMBL" id="PDLM01000014">
    <property type="protein sequence ID" value="RDW62250.1"/>
    <property type="molecule type" value="Genomic_DNA"/>
</dbReference>
<dbReference type="PANTHER" id="PTHR13114">
    <property type="entry name" value="MEDIATOR OF RNA POLYMERASE II TRANSCRIPTION SUBUNIT 17"/>
    <property type="match status" value="1"/>
</dbReference>
<feature type="region of interest" description="Disordered" evidence="9">
    <location>
        <begin position="54"/>
        <end position="75"/>
    </location>
</feature>
<evidence type="ECO:0000256" key="9">
    <source>
        <dbReference type="SAM" id="MobiDB-lite"/>
    </source>
</evidence>
<evidence type="ECO:0000256" key="6">
    <source>
        <dbReference type="ARBA" id="ARBA00023242"/>
    </source>
</evidence>
<feature type="compositionally biased region" description="Acidic residues" evidence="9">
    <location>
        <begin position="62"/>
        <end position="74"/>
    </location>
</feature>
<keyword evidence="6 8" id="KW-0539">Nucleus</keyword>
<dbReference type="Gene3D" id="6.10.250.2620">
    <property type="match status" value="1"/>
</dbReference>
<reference evidence="10 11" key="1">
    <citation type="journal article" date="2018" name="IMA Fungus">
        <title>IMA Genome-F 9: Draft genome sequence of Annulohypoxylon stygium, Aspergillus mulundensis, Berkeleyomyces basicola (syn. Thielaviopsis basicola), Ceratocystis smalleyi, two Cercospora beticola strains, Coleophoma cylindrospora, Fusarium fracticaudum, Phialophora cf. hyalina, and Morchella septimelata.</title>
        <authorList>
            <person name="Wingfield B.D."/>
            <person name="Bills G.F."/>
            <person name="Dong Y."/>
            <person name="Huang W."/>
            <person name="Nel W.J."/>
            <person name="Swalarsk-Parry B.S."/>
            <person name="Vaghefi N."/>
            <person name="Wilken P.M."/>
            <person name="An Z."/>
            <person name="de Beer Z.W."/>
            <person name="De Vos L."/>
            <person name="Chen L."/>
            <person name="Duong T.A."/>
            <person name="Gao Y."/>
            <person name="Hammerbacher A."/>
            <person name="Kikkert J.R."/>
            <person name="Li Y."/>
            <person name="Li H."/>
            <person name="Li K."/>
            <person name="Li Q."/>
            <person name="Liu X."/>
            <person name="Ma X."/>
            <person name="Naidoo K."/>
            <person name="Pethybridge S.J."/>
            <person name="Sun J."/>
            <person name="Steenkamp E.T."/>
            <person name="van der Nest M.A."/>
            <person name="van Wyk S."/>
            <person name="Wingfield M.J."/>
            <person name="Xiong C."/>
            <person name="Yue Q."/>
            <person name="Zhang X."/>
        </authorList>
    </citation>
    <scope>NUCLEOTIDE SEQUENCE [LARGE SCALE GENOMIC DNA]</scope>
    <source>
        <strain evidence="10 11">BP6252</strain>
    </source>
</reference>
<keyword evidence="5 8" id="KW-0804">Transcription</keyword>
<comment type="subcellular location">
    <subcellularLocation>
        <location evidence="1 8">Nucleus</location>
    </subcellularLocation>
</comment>
<evidence type="ECO:0000313" key="11">
    <source>
        <dbReference type="Proteomes" id="UP000256645"/>
    </source>
</evidence>
<dbReference type="GO" id="GO:0070847">
    <property type="term" value="C:core mediator complex"/>
    <property type="evidence" value="ECO:0007669"/>
    <property type="project" value="TreeGrafter"/>
</dbReference>
<evidence type="ECO:0000256" key="3">
    <source>
        <dbReference type="ARBA" id="ARBA00019610"/>
    </source>
</evidence>
<gene>
    <name evidence="8" type="primary">MED17</name>
    <name evidence="10" type="ORF">BP6252_11683</name>
</gene>
<keyword evidence="4 8" id="KW-0805">Transcription regulation</keyword>
<comment type="similarity">
    <text evidence="2 8">Belongs to the Mediator complex subunit 17 family.</text>
</comment>
<comment type="subunit">
    <text evidence="8">Component of the Mediator complex.</text>
</comment>
<dbReference type="Pfam" id="PF10156">
    <property type="entry name" value="Med17"/>
    <property type="match status" value="1"/>
</dbReference>
<name>A0A3D8QKS6_9HELO</name>
<dbReference type="GO" id="GO:0003712">
    <property type="term" value="F:transcription coregulator activity"/>
    <property type="evidence" value="ECO:0007669"/>
    <property type="project" value="InterPro"/>
</dbReference>
<proteinExistence type="inferred from homology"/>
<evidence type="ECO:0000256" key="5">
    <source>
        <dbReference type="ARBA" id="ARBA00023163"/>
    </source>
</evidence>
<accession>A0A3D8QKS6</accession>
<dbReference type="Proteomes" id="UP000256645">
    <property type="component" value="Unassembled WGS sequence"/>
</dbReference>
<evidence type="ECO:0000256" key="2">
    <source>
        <dbReference type="ARBA" id="ARBA00005635"/>
    </source>
</evidence>
<dbReference type="AlphaFoldDB" id="A0A3D8QKS6"/>
<dbReference type="PANTHER" id="PTHR13114:SF7">
    <property type="entry name" value="MEDIATOR OF RNA POLYMERASE II TRANSCRIPTION SUBUNIT 17"/>
    <property type="match status" value="1"/>
</dbReference>
<dbReference type="OrthoDB" id="5319830at2759"/>